<dbReference type="Proteomes" id="UP001143463">
    <property type="component" value="Unassembled WGS sequence"/>
</dbReference>
<dbReference type="AlphaFoldDB" id="A0A9W6NW91"/>
<organism evidence="2 3">
    <name type="scientific">Pseudonocardia halophobica</name>
    <dbReference type="NCBI Taxonomy" id="29401"/>
    <lineage>
        <taxon>Bacteria</taxon>
        <taxon>Bacillati</taxon>
        <taxon>Actinomycetota</taxon>
        <taxon>Actinomycetes</taxon>
        <taxon>Pseudonocardiales</taxon>
        <taxon>Pseudonocardiaceae</taxon>
        <taxon>Pseudonocardia</taxon>
    </lineage>
</organism>
<dbReference type="EMBL" id="BSFQ01000008">
    <property type="protein sequence ID" value="GLL11366.1"/>
    <property type="molecule type" value="Genomic_DNA"/>
</dbReference>
<name>A0A9W6NW91_9PSEU</name>
<proteinExistence type="inferred from homology"/>
<reference evidence="2" key="1">
    <citation type="journal article" date="2014" name="Int. J. Syst. Evol. Microbiol.">
        <title>Complete genome sequence of Corynebacterium casei LMG S-19264T (=DSM 44701T), isolated from a smear-ripened cheese.</title>
        <authorList>
            <consortium name="US DOE Joint Genome Institute (JGI-PGF)"/>
            <person name="Walter F."/>
            <person name="Albersmeier A."/>
            <person name="Kalinowski J."/>
            <person name="Ruckert C."/>
        </authorList>
    </citation>
    <scope>NUCLEOTIDE SEQUENCE</scope>
    <source>
        <strain evidence="2">VKM Ac-1069</strain>
    </source>
</reference>
<dbReference type="InterPro" id="IPR010310">
    <property type="entry name" value="T7SS_ESAT-6-like"/>
</dbReference>
<dbReference type="InterPro" id="IPR036689">
    <property type="entry name" value="ESAT-6-like_sf"/>
</dbReference>
<keyword evidence="3" id="KW-1185">Reference proteome</keyword>
<sequence>MGEIRVTFAELAAARTAVAGTAARITGRLDDLRRELAPLVATWEGAAATDYAARQKQWDAAAADLTAVLARIGEALGRAEEGYRQVEQVNARRWA</sequence>
<dbReference type="Pfam" id="PF06013">
    <property type="entry name" value="WXG100"/>
    <property type="match status" value="1"/>
</dbReference>
<dbReference type="RefSeq" id="WP_037046199.1">
    <property type="nucleotide sequence ID" value="NZ_BAAAUZ010000042.1"/>
</dbReference>
<protein>
    <recommendedName>
        <fullName evidence="1">ESAT-6-like protein</fullName>
    </recommendedName>
</protein>
<gene>
    <name evidence="2" type="ORF">GCM10017577_25070</name>
</gene>
<evidence type="ECO:0000313" key="3">
    <source>
        <dbReference type="Proteomes" id="UP001143463"/>
    </source>
</evidence>
<evidence type="ECO:0000313" key="2">
    <source>
        <dbReference type="EMBL" id="GLL11366.1"/>
    </source>
</evidence>
<comment type="similarity">
    <text evidence="1">Belongs to the WXG100 family.</text>
</comment>
<accession>A0A9W6NW91</accession>
<dbReference type="NCBIfam" id="TIGR03930">
    <property type="entry name" value="WXG100_ESAT6"/>
    <property type="match status" value="1"/>
</dbReference>
<reference evidence="2" key="2">
    <citation type="submission" date="2023-01" db="EMBL/GenBank/DDBJ databases">
        <authorList>
            <person name="Sun Q."/>
            <person name="Evtushenko L."/>
        </authorList>
    </citation>
    <scope>NUCLEOTIDE SEQUENCE</scope>
    <source>
        <strain evidence="2">VKM Ac-1069</strain>
    </source>
</reference>
<dbReference type="SUPFAM" id="SSF140453">
    <property type="entry name" value="EsxAB dimer-like"/>
    <property type="match status" value="1"/>
</dbReference>
<dbReference type="Gene3D" id="1.10.287.1060">
    <property type="entry name" value="ESAT-6-like"/>
    <property type="match status" value="1"/>
</dbReference>
<evidence type="ECO:0000256" key="1">
    <source>
        <dbReference type="RuleBase" id="RU362001"/>
    </source>
</evidence>
<comment type="caution">
    <text evidence="2">The sequence shown here is derived from an EMBL/GenBank/DDBJ whole genome shotgun (WGS) entry which is preliminary data.</text>
</comment>